<reference evidence="7 8" key="1">
    <citation type="journal article" date="2016" name="Nat. Commun.">
        <title>Thousands of microbial genomes shed light on interconnected biogeochemical processes in an aquifer system.</title>
        <authorList>
            <person name="Anantharaman K."/>
            <person name="Brown C.T."/>
            <person name="Hug L.A."/>
            <person name="Sharon I."/>
            <person name="Castelle C.J."/>
            <person name="Probst A.J."/>
            <person name="Thomas B.C."/>
            <person name="Singh A."/>
            <person name="Wilkins M.J."/>
            <person name="Karaoz U."/>
            <person name="Brodie E.L."/>
            <person name="Williams K.H."/>
            <person name="Hubbard S.S."/>
            <person name="Banfield J.F."/>
        </authorList>
    </citation>
    <scope>NUCLEOTIDE SEQUENCE [LARGE SCALE GENOMIC DNA]</scope>
</reference>
<evidence type="ECO:0000256" key="6">
    <source>
        <dbReference type="ARBA" id="ARBA00024207"/>
    </source>
</evidence>
<dbReference type="STRING" id="1797259.A2989_02750"/>
<comment type="similarity">
    <text evidence="6">Belongs to the HepT RNase toxin family.</text>
</comment>
<evidence type="ECO:0000256" key="3">
    <source>
        <dbReference type="ARBA" id="ARBA00022722"/>
    </source>
</evidence>
<dbReference type="EMBL" id="MEXN01000005">
    <property type="protein sequence ID" value="OGD03577.1"/>
    <property type="molecule type" value="Genomic_DNA"/>
</dbReference>
<dbReference type="GO" id="GO:0000166">
    <property type="term" value="F:nucleotide binding"/>
    <property type="evidence" value="ECO:0007669"/>
    <property type="project" value="UniProtKB-KW"/>
</dbReference>
<proteinExistence type="inferred from homology"/>
<keyword evidence="2" id="KW-1277">Toxin-antitoxin system</keyword>
<keyword evidence="4" id="KW-0547">Nucleotide-binding</keyword>
<dbReference type="InterPro" id="IPR037038">
    <property type="entry name" value="HepT-like_sf"/>
</dbReference>
<dbReference type="Gene3D" id="1.20.120.580">
    <property type="entry name" value="bsu32300-like"/>
    <property type="match status" value="1"/>
</dbReference>
<dbReference type="Proteomes" id="UP000177080">
    <property type="component" value="Unassembled WGS sequence"/>
</dbReference>
<evidence type="ECO:0000256" key="1">
    <source>
        <dbReference type="ARBA" id="ARBA00022553"/>
    </source>
</evidence>
<dbReference type="PANTHER" id="PTHR34139:SF1">
    <property type="entry name" value="RNASE MJ1380-RELATED"/>
    <property type="match status" value="1"/>
</dbReference>
<organism evidence="7 8">
    <name type="scientific">Candidatus Amesbacteria bacterium RIFCSPLOWO2_01_FULL_48_25</name>
    <dbReference type="NCBI Taxonomy" id="1797259"/>
    <lineage>
        <taxon>Bacteria</taxon>
        <taxon>Candidatus Amesiibacteriota</taxon>
    </lineage>
</organism>
<name>A0A1F4ZCU6_9BACT</name>
<evidence type="ECO:0000256" key="4">
    <source>
        <dbReference type="ARBA" id="ARBA00022741"/>
    </source>
</evidence>
<dbReference type="GO" id="GO:0016787">
    <property type="term" value="F:hydrolase activity"/>
    <property type="evidence" value="ECO:0007669"/>
    <property type="project" value="UniProtKB-KW"/>
</dbReference>
<dbReference type="AlphaFoldDB" id="A0A1F4ZCU6"/>
<evidence type="ECO:0008006" key="9">
    <source>
        <dbReference type="Google" id="ProtNLM"/>
    </source>
</evidence>
<protein>
    <recommendedName>
        <fullName evidence="9">DUF86 domain-containing protein</fullName>
    </recommendedName>
</protein>
<evidence type="ECO:0000313" key="8">
    <source>
        <dbReference type="Proteomes" id="UP000177080"/>
    </source>
</evidence>
<dbReference type="GO" id="GO:0110001">
    <property type="term" value="C:toxin-antitoxin complex"/>
    <property type="evidence" value="ECO:0007669"/>
    <property type="project" value="InterPro"/>
</dbReference>
<evidence type="ECO:0000256" key="2">
    <source>
        <dbReference type="ARBA" id="ARBA00022649"/>
    </source>
</evidence>
<evidence type="ECO:0000256" key="5">
    <source>
        <dbReference type="ARBA" id="ARBA00022801"/>
    </source>
</evidence>
<gene>
    <name evidence="7" type="ORF">A2989_02750</name>
</gene>
<comment type="caution">
    <text evidence="7">The sequence shown here is derived from an EMBL/GenBank/DDBJ whole genome shotgun (WGS) entry which is preliminary data.</text>
</comment>
<dbReference type="InterPro" id="IPR008201">
    <property type="entry name" value="HepT-like"/>
</dbReference>
<dbReference type="Pfam" id="PF01934">
    <property type="entry name" value="HepT-like"/>
    <property type="match status" value="1"/>
</dbReference>
<keyword evidence="3" id="KW-0540">Nuclease</keyword>
<keyword evidence="1" id="KW-0597">Phosphoprotein</keyword>
<sequence>MKRRDPDVYLGHIEDAIRDVNQYLGDYTWEEFLDDGKTQDAVMRKLEVIGEAVKNFPEEFLEKWPDVPWRDIADFRNVLIHEYFDVDLEEVWNTVKNDLPVLGERIRGVREKIKKDAG</sequence>
<keyword evidence="5" id="KW-0378">Hydrolase</keyword>
<dbReference type="GO" id="GO:0004540">
    <property type="term" value="F:RNA nuclease activity"/>
    <property type="evidence" value="ECO:0007669"/>
    <property type="project" value="InterPro"/>
</dbReference>
<accession>A0A1F4ZCU6</accession>
<dbReference type="PANTHER" id="PTHR34139">
    <property type="entry name" value="UPF0331 PROTEIN MJ0127"/>
    <property type="match status" value="1"/>
</dbReference>
<evidence type="ECO:0000313" key="7">
    <source>
        <dbReference type="EMBL" id="OGD03577.1"/>
    </source>
</evidence>
<dbReference type="InterPro" id="IPR051813">
    <property type="entry name" value="HepT_RNase_toxin"/>
</dbReference>